<evidence type="ECO:0000313" key="2">
    <source>
        <dbReference type="EMBL" id="ULT97957.1"/>
    </source>
</evidence>
<dbReference type="Pfam" id="PF01827">
    <property type="entry name" value="FTH"/>
    <property type="match status" value="1"/>
</dbReference>
<dbReference type="Proteomes" id="UP000827892">
    <property type="component" value="Chromosome IV"/>
</dbReference>
<organism evidence="2 3">
    <name type="scientific">Caenorhabditis briggsae</name>
    <dbReference type="NCBI Taxonomy" id="6238"/>
    <lineage>
        <taxon>Eukaryota</taxon>
        <taxon>Metazoa</taxon>
        <taxon>Ecdysozoa</taxon>
        <taxon>Nematoda</taxon>
        <taxon>Chromadorea</taxon>
        <taxon>Rhabditida</taxon>
        <taxon>Rhabditina</taxon>
        <taxon>Rhabditomorpha</taxon>
        <taxon>Rhabditoidea</taxon>
        <taxon>Rhabditidae</taxon>
        <taxon>Peloderinae</taxon>
        <taxon>Caenorhabditis</taxon>
    </lineage>
</organism>
<dbReference type="InterPro" id="IPR040161">
    <property type="entry name" value="FB224"/>
</dbReference>
<feature type="domain" description="DUF38" evidence="1">
    <location>
        <begin position="395"/>
        <end position="506"/>
    </location>
</feature>
<reference evidence="2 3" key="1">
    <citation type="submission" date="2022-05" db="EMBL/GenBank/DDBJ databases">
        <title>Chromosome-level reference genomes for two strains of Caenorhabditis briggsae: an improved platform for comparative genomics.</title>
        <authorList>
            <person name="Stevens L."/>
            <person name="Andersen E.C."/>
        </authorList>
    </citation>
    <scope>NUCLEOTIDE SEQUENCE [LARGE SCALE GENOMIC DNA]</scope>
    <source>
        <strain evidence="2">QX1410_ONT</strain>
        <tissue evidence="2">Whole-organism</tissue>
    </source>
</reference>
<dbReference type="EMBL" id="CP090894">
    <property type="protein sequence ID" value="ULT97957.1"/>
    <property type="molecule type" value="Genomic_DNA"/>
</dbReference>
<sequence>MSTGHAYQWLTESQKANILEVFFSYEFNHYFIKLELPNGFLHFDYNYEYGSTVVSYEREKLLVEKELAKVFLDDLELILKNQKLKLGQLHMQVMPNIFQEHYQGLQETLNTIFERLEEILTQRSEKLVVTQLFLYPYTVKQGISILKYLDPKELTFFGMRFYQGVEASDMENVLELVEWNRKKRIYFELLIFSITLEHLEVIKKLTSYSNSFDVISIMYLEIVDFDLKYFFSIHFRQESHKITFDLEGADSEEGETVEEGFENLTLENTNVRKALENYVVLKNVLNELQLFDIQHLRKVNRGIRWLIDAHLHPNPHITKIELIFCHIIELRSIIELADRSTRTFKYLILANEKSQLFQDFQVNMSNQTGPLEVLRIKNLIPNPCKKIDKLFLELQTLLRLKMIRTEKLVLENVSYKNLMAVVPYVNFENLQIENQKDFDIDFLEISTLDQWKKAREIQISGIRIKQPIKEIDIINFSNLEICVESLNSEDVEYLKTNLLLFKILFQTNAIDGSLHILIGEPYRIITVSKKIWYFRIPNSYQYMHLLLDTHEKLDIYKQPIPKMIVFSRVEKGDTPFA</sequence>
<evidence type="ECO:0000259" key="1">
    <source>
        <dbReference type="Pfam" id="PF01827"/>
    </source>
</evidence>
<dbReference type="PANTHER" id="PTHR23015:SF25">
    <property type="entry name" value="DUF38 DOMAIN-CONTAINING PROTEIN-RELATED"/>
    <property type="match status" value="1"/>
</dbReference>
<dbReference type="PANTHER" id="PTHR23015">
    <property type="entry name" value="UNCHARACTERIZED C.ELEGANS PROTEIN"/>
    <property type="match status" value="1"/>
</dbReference>
<dbReference type="InterPro" id="IPR002900">
    <property type="entry name" value="DUF38/FTH_CAE_spp"/>
</dbReference>
<accession>A0AAE9D7L0</accession>
<dbReference type="AlphaFoldDB" id="A0AAE9D7L0"/>
<gene>
    <name evidence="2" type="ORF">L3Y34_005651</name>
</gene>
<name>A0AAE9D7L0_CAEBR</name>
<protein>
    <recommendedName>
        <fullName evidence="1">DUF38 domain-containing protein</fullName>
    </recommendedName>
</protein>
<proteinExistence type="predicted"/>
<evidence type="ECO:0000313" key="3">
    <source>
        <dbReference type="Proteomes" id="UP000827892"/>
    </source>
</evidence>